<organism evidence="1 2">
    <name type="scientific">Salix purpurea</name>
    <name type="common">Purple osier willow</name>
    <dbReference type="NCBI Taxonomy" id="77065"/>
    <lineage>
        <taxon>Eukaryota</taxon>
        <taxon>Viridiplantae</taxon>
        <taxon>Streptophyta</taxon>
        <taxon>Embryophyta</taxon>
        <taxon>Tracheophyta</taxon>
        <taxon>Spermatophyta</taxon>
        <taxon>Magnoliopsida</taxon>
        <taxon>eudicotyledons</taxon>
        <taxon>Gunneridae</taxon>
        <taxon>Pentapetalae</taxon>
        <taxon>rosids</taxon>
        <taxon>fabids</taxon>
        <taxon>Malpighiales</taxon>
        <taxon>Salicaceae</taxon>
        <taxon>Saliceae</taxon>
        <taxon>Salix</taxon>
    </lineage>
</organism>
<dbReference type="EMBL" id="JAPFFK010000006">
    <property type="protein sequence ID" value="KAJ6759684.1"/>
    <property type="molecule type" value="Genomic_DNA"/>
</dbReference>
<name>A0A9Q0W3G9_SALPP</name>
<accession>A0A9Q0W3G9</accession>
<comment type="caution">
    <text evidence="1">The sequence shown here is derived from an EMBL/GenBank/DDBJ whole genome shotgun (WGS) entry which is preliminary data.</text>
</comment>
<protein>
    <submittedName>
        <fullName evidence="1">Uncharacterized protein</fullName>
    </submittedName>
</protein>
<sequence length="58" mass="6653">MEQVPVGNKGQVRIRRSSLIVSPLGELSIFILSSLKKRCFACVKHHFPKLYKIRSKLD</sequence>
<proteinExistence type="predicted"/>
<reference evidence="1" key="1">
    <citation type="submission" date="2022-11" db="EMBL/GenBank/DDBJ databases">
        <authorList>
            <person name="Hyden B.L."/>
            <person name="Feng K."/>
            <person name="Yates T."/>
            <person name="Jawdy S."/>
            <person name="Smart L.B."/>
            <person name="Muchero W."/>
        </authorList>
    </citation>
    <scope>NUCLEOTIDE SEQUENCE</scope>
    <source>
        <tissue evidence="1">Shoot tip</tissue>
    </source>
</reference>
<dbReference type="AlphaFoldDB" id="A0A9Q0W3G9"/>
<evidence type="ECO:0000313" key="2">
    <source>
        <dbReference type="Proteomes" id="UP001151532"/>
    </source>
</evidence>
<dbReference type="Proteomes" id="UP001151532">
    <property type="component" value="Chromosome 15Z"/>
</dbReference>
<gene>
    <name evidence="1" type="ORF">OIU79_024700</name>
</gene>
<reference evidence="1" key="2">
    <citation type="journal article" date="2023" name="Int. J. Mol. Sci.">
        <title>De Novo Assembly and Annotation of 11 Diverse Shrub Willow (Salix) Genomes Reveals Novel Gene Organization in Sex-Linked Regions.</title>
        <authorList>
            <person name="Hyden B."/>
            <person name="Feng K."/>
            <person name="Yates T.B."/>
            <person name="Jawdy S."/>
            <person name="Cereghino C."/>
            <person name="Smart L.B."/>
            <person name="Muchero W."/>
        </authorList>
    </citation>
    <scope>NUCLEOTIDE SEQUENCE</scope>
    <source>
        <tissue evidence="1">Shoot tip</tissue>
    </source>
</reference>
<evidence type="ECO:0000313" key="1">
    <source>
        <dbReference type="EMBL" id="KAJ6759684.1"/>
    </source>
</evidence>
<keyword evidence="2" id="KW-1185">Reference proteome</keyword>